<feature type="chain" id="PRO_5002607767" evidence="1">
    <location>
        <begin position="22"/>
        <end position="194"/>
    </location>
</feature>
<dbReference type="EMBL" id="CP002154">
    <property type="protein sequence ID" value="ADM42345.1"/>
    <property type="molecule type" value="Genomic_DNA"/>
</dbReference>
<reference evidence="3" key="1">
    <citation type="submission" date="2010-08" db="EMBL/GenBank/DDBJ databases">
        <title>Genome comparisons of Edwardsiella bacteria analysed using deep sequencing technology.</title>
        <authorList>
            <person name="van Soest J.J."/>
            <person name="Henkel C.V."/>
            <person name="Jansen H.J."/>
            <person name="van den Hondel C.A.M.J.J."/>
            <person name="Bloemberg G.V."/>
            <person name="Meijer A.H."/>
            <person name="Spaink H.P."/>
        </authorList>
    </citation>
    <scope>NUCLEOTIDE SEQUENCE [LARGE SCALE GENOMIC DNA]</scope>
    <source>
        <strain evidence="3">FL6-60</strain>
    </source>
</reference>
<reference evidence="2 3" key="2">
    <citation type="journal article" date="2011" name="BMC Immunol.">
        <title>Comparison of static immersion and intravenous injection systems for exposure of zebrafish embryos to the natural pathogen Edwardsiella tarda.</title>
        <authorList>
            <person name="van Soest J.J."/>
            <person name="Stockhammer O.W."/>
            <person name="Ordas A."/>
            <person name="Bloemberg G.V."/>
            <person name="Spaink H.P."/>
            <person name="Meijer A.H."/>
        </authorList>
    </citation>
    <scope>NUCLEOTIDE SEQUENCE [LARGE SCALE GENOMIC DNA]</scope>
    <source>
        <strain evidence="2 3">FL6-60</strain>
    </source>
</reference>
<dbReference type="KEGG" id="etd:ETAF_2242"/>
<dbReference type="HOGENOM" id="CLU_1400583_0_0_6"/>
<dbReference type="Proteomes" id="UP000002230">
    <property type="component" value="Chromosome"/>
</dbReference>
<evidence type="ECO:0000313" key="2">
    <source>
        <dbReference type="EMBL" id="ADM42345.1"/>
    </source>
</evidence>
<gene>
    <name evidence="2" type="ordered locus">ETAF_2242</name>
</gene>
<feature type="signal peptide" evidence="1">
    <location>
        <begin position="1"/>
        <end position="21"/>
    </location>
</feature>
<proteinExistence type="predicted"/>
<evidence type="ECO:0000313" key="3">
    <source>
        <dbReference type="Proteomes" id="UP000002230"/>
    </source>
</evidence>
<dbReference type="PATRIC" id="fig|718251.5.peg.2323"/>
<organism evidence="2 3">
    <name type="scientific">Edwardsiella tarda (strain FL6-60)</name>
    <dbReference type="NCBI Taxonomy" id="718251"/>
    <lineage>
        <taxon>Bacteria</taxon>
        <taxon>Pseudomonadati</taxon>
        <taxon>Pseudomonadota</taxon>
        <taxon>Gammaproteobacteria</taxon>
        <taxon>Enterobacterales</taxon>
        <taxon>Hafniaceae</taxon>
        <taxon>Edwardsiella</taxon>
    </lineage>
</organism>
<evidence type="ECO:0000256" key="1">
    <source>
        <dbReference type="SAM" id="SignalP"/>
    </source>
</evidence>
<sequence>MLHKKSILALALITAPLFVQAAVTQGQLTFTWQATVPATDVLSGAWKFTDPTGGDYTPSVIALQASINDDKSLDLVTQTPATFEIRSVNANNLNSVSAYLASVPSGTGITKPLTLKTTLAAPGEDEVIVVLNDQALNSGSNNAITIQNNVNNTATSMSLALYAKVATNNYTPGGSISFTTPVIFSVNVADSISS</sequence>
<name>A0A0H3DSH1_EDWTF</name>
<accession>A0A0H3DSH1</accession>
<protein>
    <submittedName>
        <fullName evidence="2">CS5 fimbrial subunit</fullName>
    </submittedName>
</protein>
<dbReference type="AlphaFoldDB" id="A0A0H3DSH1"/>
<keyword evidence="3" id="KW-1185">Reference proteome</keyword>
<keyword evidence="1" id="KW-0732">Signal</keyword>